<feature type="transmembrane region" description="Helical" evidence="6">
    <location>
        <begin position="244"/>
        <end position="264"/>
    </location>
</feature>
<evidence type="ECO:0000313" key="8">
    <source>
        <dbReference type="EMBL" id="QTN01139.1"/>
    </source>
</evidence>
<keyword evidence="5 6" id="KW-0472">Membrane</keyword>
<evidence type="ECO:0000313" key="9">
    <source>
        <dbReference type="Proteomes" id="UP000665043"/>
    </source>
</evidence>
<dbReference type="Pfam" id="PF00892">
    <property type="entry name" value="EamA"/>
    <property type="match status" value="2"/>
</dbReference>
<keyword evidence="4 6" id="KW-1133">Transmembrane helix</keyword>
<dbReference type="PANTHER" id="PTHR32322:SF2">
    <property type="entry name" value="EAMA DOMAIN-CONTAINING PROTEIN"/>
    <property type="match status" value="1"/>
</dbReference>
<comment type="subcellular location">
    <subcellularLocation>
        <location evidence="1">Endomembrane system</location>
        <topology evidence="1">Multi-pass membrane protein</topology>
    </subcellularLocation>
</comment>
<feature type="transmembrane region" description="Helical" evidence="6">
    <location>
        <begin position="96"/>
        <end position="117"/>
    </location>
</feature>
<comment type="similarity">
    <text evidence="2">Belongs to the EamA transporter family.</text>
</comment>
<dbReference type="PANTHER" id="PTHR32322">
    <property type="entry name" value="INNER MEMBRANE TRANSPORTER"/>
    <property type="match status" value="1"/>
</dbReference>
<dbReference type="InterPro" id="IPR037185">
    <property type="entry name" value="EmrE-like"/>
</dbReference>
<evidence type="ECO:0000256" key="4">
    <source>
        <dbReference type="ARBA" id="ARBA00022989"/>
    </source>
</evidence>
<proteinExistence type="inferred from homology"/>
<dbReference type="RefSeq" id="WP_209366260.1">
    <property type="nucleotide sequence ID" value="NZ_CP046956.1"/>
</dbReference>
<feature type="domain" description="EamA" evidence="7">
    <location>
        <begin position="155"/>
        <end position="287"/>
    </location>
</feature>
<evidence type="ECO:0000256" key="6">
    <source>
        <dbReference type="SAM" id="Phobius"/>
    </source>
</evidence>
<dbReference type="SUPFAM" id="SSF103481">
    <property type="entry name" value="Multidrug resistance efflux transporter EmrE"/>
    <property type="match status" value="2"/>
</dbReference>
<feature type="transmembrane region" description="Helical" evidence="6">
    <location>
        <begin position="154"/>
        <end position="174"/>
    </location>
</feature>
<keyword evidence="9" id="KW-1185">Reference proteome</keyword>
<gene>
    <name evidence="8" type="ORF">ERJ70_18725</name>
</gene>
<feature type="transmembrane region" description="Helical" evidence="6">
    <location>
        <begin position="186"/>
        <end position="204"/>
    </location>
</feature>
<evidence type="ECO:0000256" key="5">
    <source>
        <dbReference type="ARBA" id="ARBA00023136"/>
    </source>
</evidence>
<dbReference type="InterPro" id="IPR000620">
    <property type="entry name" value="EamA_dom"/>
</dbReference>
<dbReference type="EMBL" id="CP046956">
    <property type="protein sequence ID" value="QTN01139.1"/>
    <property type="molecule type" value="Genomic_DNA"/>
</dbReference>
<accession>A0ABX7VX75</accession>
<feature type="transmembrane region" description="Helical" evidence="6">
    <location>
        <begin position="124"/>
        <end position="142"/>
    </location>
</feature>
<sequence>MKKYVFLILISFIWGSQFYFAEKVLDEVAPLTLAAIRSIVGAIALSIVAALIKNPSHKKRKVARSPKLYLLYVSIALLEAVIPFFLVAWGQQRVSSSIASILIGTTPIWTILIIGAVFRKKLSLYQTTGVVLGFLGIVFVFSPSLGTSLFSNGLAGFIALLIATASYAGALVLMEYLPSEATVASMRNVLCIASVILIPITFIIEDPTLATLSMIDVIDLLILGVFQTGLVYWFYNLLIHMEGAVFASFSNYFIPLIGVFLGSLFLNESVSIYMIIGLFIIIFSIIISRKTKSCNRQDKLALTQFWW</sequence>
<protein>
    <submittedName>
        <fullName evidence="8">EamA family transporter</fullName>
    </submittedName>
</protein>
<feature type="transmembrane region" description="Helical" evidence="6">
    <location>
        <begin position="210"/>
        <end position="235"/>
    </location>
</feature>
<evidence type="ECO:0000256" key="1">
    <source>
        <dbReference type="ARBA" id="ARBA00004127"/>
    </source>
</evidence>
<reference evidence="8 9" key="1">
    <citation type="submission" date="2019-12" db="EMBL/GenBank/DDBJ databases">
        <title>The whole genome sequencing of a strain isolated from a Mars analog, Dalangtan Playa.</title>
        <authorList>
            <person name="Huang T."/>
        </authorList>
    </citation>
    <scope>NUCLEOTIDE SEQUENCE [LARGE SCALE GENOMIC DNA]</scope>
    <source>
        <strain evidence="8 9">DP4-553-S</strain>
    </source>
</reference>
<organism evidence="8 9">
    <name type="scientific">Sediminibacillus dalangtanensis</name>
    <dbReference type="NCBI Taxonomy" id="2729421"/>
    <lineage>
        <taxon>Bacteria</taxon>
        <taxon>Bacillati</taxon>
        <taxon>Bacillota</taxon>
        <taxon>Bacilli</taxon>
        <taxon>Bacillales</taxon>
        <taxon>Bacillaceae</taxon>
        <taxon>Sediminibacillus</taxon>
    </lineage>
</organism>
<evidence type="ECO:0000256" key="2">
    <source>
        <dbReference type="ARBA" id="ARBA00007362"/>
    </source>
</evidence>
<dbReference type="Proteomes" id="UP000665043">
    <property type="component" value="Chromosome"/>
</dbReference>
<keyword evidence="3 6" id="KW-0812">Transmembrane</keyword>
<evidence type="ECO:0000259" key="7">
    <source>
        <dbReference type="Pfam" id="PF00892"/>
    </source>
</evidence>
<feature type="domain" description="EamA" evidence="7">
    <location>
        <begin position="3"/>
        <end position="141"/>
    </location>
</feature>
<dbReference type="InterPro" id="IPR050638">
    <property type="entry name" value="AA-Vitamin_Transporters"/>
</dbReference>
<evidence type="ECO:0000256" key="3">
    <source>
        <dbReference type="ARBA" id="ARBA00022692"/>
    </source>
</evidence>
<feature type="transmembrane region" description="Helical" evidence="6">
    <location>
        <begin position="270"/>
        <end position="287"/>
    </location>
</feature>
<name>A0ABX7VX75_9BACI</name>
<feature type="transmembrane region" description="Helical" evidence="6">
    <location>
        <begin position="68"/>
        <end position="90"/>
    </location>
</feature>
<feature type="transmembrane region" description="Helical" evidence="6">
    <location>
        <begin position="30"/>
        <end position="52"/>
    </location>
</feature>